<evidence type="ECO:0000313" key="1">
    <source>
        <dbReference type="EMBL" id="GKV48153.1"/>
    </source>
</evidence>
<accession>A0AAV5MH13</accession>
<sequence>MDVSSIVHGQCIIPTSKVTICWCITPTSRVERTGSITNMSTCASV</sequence>
<dbReference type="AlphaFoldDB" id="A0AAV5MH13"/>
<reference evidence="1 2" key="1">
    <citation type="journal article" date="2021" name="Commun. Biol.">
        <title>The genome of Shorea leprosula (Dipterocarpaceae) highlights the ecological relevance of drought in aseasonal tropical rainforests.</title>
        <authorList>
            <person name="Ng K.K.S."/>
            <person name="Kobayashi M.J."/>
            <person name="Fawcett J.A."/>
            <person name="Hatakeyama M."/>
            <person name="Paape T."/>
            <person name="Ng C.H."/>
            <person name="Ang C.C."/>
            <person name="Tnah L.H."/>
            <person name="Lee C.T."/>
            <person name="Nishiyama T."/>
            <person name="Sese J."/>
            <person name="O'Brien M.J."/>
            <person name="Copetti D."/>
            <person name="Mohd Noor M.I."/>
            <person name="Ong R.C."/>
            <person name="Putra M."/>
            <person name="Sireger I.Z."/>
            <person name="Indrioko S."/>
            <person name="Kosugi Y."/>
            <person name="Izuno A."/>
            <person name="Isagi Y."/>
            <person name="Lee S.L."/>
            <person name="Shimizu K.K."/>
        </authorList>
    </citation>
    <scope>NUCLEOTIDE SEQUENCE [LARGE SCALE GENOMIC DNA]</scope>
    <source>
        <strain evidence="1">214</strain>
    </source>
</reference>
<evidence type="ECO:0000313" key="2">
    <source>
        <dbReference type="Proteomes" id="UP001054252"/>
    </source>
</evidence>
<protein>
    <submittedName>
        <fullName evidence="1">Uncharacterized protein</fullName>
    </submittedName>
</protein>
<dbReference type="EMBL" id="BPVZ01000247">
    <property type="protein sequence ID" value="GKV48153.1"/>
    <property type="molecule type" value="Genomic_DNA"/>
</dbReference>
<name>A0AAV5MH13_9ROSI</name>
<dbReference type="Proteomes" id="UP001054252">
    <property type="component" value="Unassembled WGS sequence"/>
</dbReference>
<organism evidence="1 2">
    <name type="scientific">Rubroshorea leprosula</name>
    <dbReference type="NCBI Taxonomy" id="152421"/>
    <lineage>
        <taxon>Eukaryota</taxon>
        <taxon>Viridiplantae</taxon>
        <taxon>Streptophyta</taxon>
        <taxon>Embryophyta</taxon>
        <taxon>Tracheophyta</taxon>
        <taxon>Spermatophyta</taxon>
        <taxon>Magnoliopsida</taxon>
        <taxon>eudicotyledons</taxon>
        <taxon>Gunneridae</taxon>
        <taxon>Pentapetalae</taxon>
        <taxon>rosids</taxon>
        <taxon>malvids</taxon>
        <taxon>Malvales</taxon>
        <taxon>Dipterocarpaceae</taxon>
        <taxon>Rubroshorea</taxon>
    </lineage>
</organism>
<gene>
    <name evidence="1" type="ORF">SLEP1_g54982</name>
</gene>
<comment type="caution">
    <text evidence="1">The sequence shown here is derived from an EMBL/GenBank/DDBJ whole genome shotgun (WGS) entry which is preliminary data.</text>
</comment>
<keyword evidence="2" id="KW-1185">Reference proteome</keyword>
<proteinExistence type="predicted"/>